<dbReference type="GO" id="GO:0008821">
    <property type="term" value="F:crossover junction DNA endonuclease activity"/>
    <property type="evidence" value="ECO:0007669"/>
    <property type="project" value="TreeGrafter"/>
</dbReference>
<dbReference type="GO" id="GO:0033065">
    <property type="term" value="C:Rad51C-XRCC3 complex"/>
    <property type="evidence" value="ECO:0007669"/>
    <property type="project" value="TreeGrafter"/>
</dbReference>
<evidence type="ECO:0000256" key="4">
    <source>
        <dbReference type="ARBA" id="ARBA00022840"/>
    </source>
</evidence>
<dbReference type="Gene3D" id="3.40.50.300">
    <property type="entry name" value="P-loop containing nucleotide triphosphate hydrolases"/>
    <property type="match status" value="1"/>
</dbReference>
<reference evidence="9" key="1">
    <citation type="journal article" date="2020" name="Stud. Mycol.">
        <title>101 Dothideomycetes genomes: a test case for predicting lifestyles and emergence of pathogens.</title>
        <authorList>
            <person name="Haridas S."/>
            <person name="Albert R."/>
            <person name="Binder M."/>
            <person name="Bloem J."/>
            <person name="Labutti K."/>
            <person name="Salamov A."/>
            <person name="Andreopoulos B."/>
            <person name="Baker S."/>
            <person name="Barry K."/>
            <person name="Bills G."/>
            <person name="Bluhm B."/>
            <person name="Cannon C."/>
            <person name="Castanera R."/>
            <person name="Culley D."/>
            <person name="Daum C."/>
            <person name="Ezra D."/>
            <person name="Gonzalez J."/>
            <person name="Henrissat B."/>
            <person name="Kuo A."/>
            <person name="Liang C."/>
            <person name="Lipzen A."/>
            <person name="Lutzoni F."/>
            <person name="Magnuson J."/>
            <person name="Mondo S."/>
            <person name="Nolan M."/>
            <person name="Ohm R."/>
            <person name="Pangilinan J."/>
            <person name="Park H.-J."/>
            <person name="Ramirez L."/>
            <person name="Alfaro M."/>
            <person name="Sun H."/>
            <person name="Tritt A."/>
            <person name="Yoshinaga Y."/>
            <person name="Zwiers L.-H."/>
            <person name="Turgeon B."/>
            <person name="Goodwin S."/>
            <person name="Spatafora J."/>
            <person name="Crous P."/>
            <person name="Grigoriev I."/>
        </authorList>
    </citation>
    <scope>NUCLEOTIDE SEQUENCE</scope>
    <source>
        <strain evidence="9">CBS 121167</strain>
    </source>
</reference>
<dbReference type="RefSeq" id="XP_033400959.1">
    <property type="nucleotide sequence ID" value="XM_033544738.1"/>
</dbReference>
<dbReference type="OrthoDB" id="5957327at2759"/>
<dbReference type="InterPro" id="IPR027417">
    <property type="entry name" value="P-loop_NTPase"/>
</dbReference>
<feature type="domain" description="RecA family profile 1" evidence="8">
    <location>
        <begin position="35"/>
        <end position="241"/>
    </location>
</feature>
<dbReference type="Proteomes" id="UP000799438">
    <property type="component" value="Unassembled WGS sequence"/>
</dbReference>
<protein>
    <recommendedName>
        <fullName evidence="8">RecA family profile 1 domain-containing protein</fullName>
    </recommendedName>
</protein>
<feature type="compositionally biased region" description="Acidic residues" evidence="7">
    <location>
        <begin position="356"/>
        <end position="365"/>
    </location>
</feature>
<dbReference type="InterPro" id="IPR020588">
    <property type="entry name" value="RecA_ATP-bd"/>
</dbReference>
<dbReference type="PROSITE" id="PS50162">
    <property type="entry name" value="RECA_2"/>
    <property type="match status" value="1"/>
</dbReference>
<dbReference type="GO" id="GO:0007131">
    <property type="term" value="P:reciprocal meiotic recombination"/>
    <property type="evidence" value="ECO:0007669"/>
    <property type="project" value="TreeGrafter"/>
</dbReference>
<dbReference type="GO" id="GO:0000400">
    <property type="term" value="F:four-way junction DNA binding"/>
    <property type="evidence" value="ECO:0007669"/>
    <property type="project" value="TreeGrafter"/>
</dbReference>
<dbReference type="GO" id="GO:0033063">
    <property type="term" value="C:Rad51B-Rad51C-Rad51D-XRCC2 complex"/>
    <property type="evidence" value="ECO:0007669"/>
    <property type="project" value="TreeGrafter"/>
</dbReference>
<proteinExistence type="predicted"/>
<evidence type="ECO:0000256" key="7">
    <source>
        <dbReference type="SAM" id="MobiDB-lite"/>
    </source>
</evidence>
<comment type="subcellular location">
    <subcellularLocation>
        <location evidence="1">Nucleus</location>
    </subcellularLocation>
</comment>
<dbReference type="InterPro" id="IPR003593">
    <property type="entry name" value="AAA+_ATPase"/>
</dbReference>
<dbReference type="PANTHER" id="PTHR46239">
    <property type="entry name" value="DNA REPAIR PROTEIN RAD51 HOMOLOG 3 RAD51C"/>
    <property type="match status" value="1"/>
</dbReference>
<feature type="region of interest" description="Disordered" evidence="7">
    <location>
        <begin position="341"/>
        <end position="365"/>
    </location>
</feature>
<evidence type="ECO:0000313" key="10">
    <source>
        <dbReference type="Proteomes" id="UP000799438"/>
    </source>
</evidence>
<evidence type="ECO:0000256" key="2">
    <source>
        <dbReference type="ARBA" id="ARBA00022741"/>
    </source>
</evidence>
<dbReference type="GO" id="GO:0000707">
    <property type="term" value="P:meiotic DNA recombinase assembly"/>
    <property type="evidence" value="ECO:0007669"/>
    <property type="project" value="TreeGrafter"/>
</dbReference>
<evidence type="ECO:0000256" key="6">
    <source>
        <dbReference type="ARBA" id="ARBA00023242"/>
    </source>
</evidence>
<dbReference type="PANTHER" id="PTHR46239:SF1">
    <property type="entry name" value="DNA REPAIR PROTEIN RAD51 HOMOLOG 3"/>
    <property type="match status" value="1"/>
</dbReference>
<name>A0A6A6BR12_9PEZI</name>
<keyword evidence="10" id="KW-1185">Reference proteome</keyword>
<evidence type="ECO:0000259" key="8">
    <source>
        <dbReference type="PROSITE" id="PS50162"/>
    </source>
</evidence>
<evidence type="ECO:0000256" key="1">
    <source>
        <dbReference type="ARBA" id="ARBA00004123"/>
    </source>
</evidence>
<keyword evidence="6" id="KW-0539">Nucleus</keyword>
<dbReference type="GeneID" id="54302234"/>
<keyword evidence="5" id="KW-0234">DNA repair</keyword>
<dbReference type="EMBL" id="ML995478">
    <property type="protein sequence ID" value="KAF2145247.1"/>
    <property type="molecule type" value="Genomic_DNA"/>
</dbReference>
<dbReference type="SUPFAM" id="SSF52540">
    <property type="entry name" value="P-loop containing nucleoside triphosphate hydrolases"/>
    <property type="match status" value="1"/>
</dbReference>
<evidence type="ECO:0000313" key="9">
    <source>
        <dbReference type="EMBL" id="KAF2145247.1"/>
    </source>
</evidence>
<accession>A0A6A6BR12</accession>
<organism evidence="9 10">
    <name type="scientific">Aplosporella prunicola CBS 121167</name>
    <dbReference type="NCBI Taxonomy" id="1176127"/>
    <lineage>
        <taxon>Eukaryota</taxon>
        <taxon>Fungi</taxon>
        <taxon>Dikarya</taxon>
        <taxon>Ascomycota</taxon>
        <taxon>Pezizomycotina</taxon>
        <taxon>Dothideomycetes</taxon>
        <taxon>Dothideomycetes incertae sedis</taxon>
        <taxon>Botryosphaeriales</taxon>
        <taxon>Aplosporellaceae</taxon>
        <taxon>Aplosporella</taxon>
    </lineage>
</organism>
<dbReference type="InterPro" id="IPR052093">
    <property type="entry name" value="HR_Repair_Mediator"/>
</dbReference>
<evidence type="ECO:0000256" key="3">
    <source>
        <dbReference type="ARBA" id="ARBA00022763"/>
    </source>
</evidence>
<sequence length="405" mass="43006">MAHQDGANAASDTPSSHRLPTVSASQALHKLKSGGSRAISTGLAQLDAQLVPRALGSQPATNTIRGGLGRGQVTEIYGPPGVGKTVFGLQACKTVLNSGTHAVWIDAGAPLAKPRLKEMLSTPQIHIRNGISSSAPASTSTPLDKLLGNFHHYSTHTLAHLLVLCIHTPSFPPPGTSIVVIDSLSTLFDNAYPRTNDPSKAKPSDARWAAGRRYAVMNDLISKLGKMAAVRDITILLTNQVVTRFGSGHGLVPAMASMEWDNGIANRMVLFRDWPPEQDKLSDVDEERSKRIRFVGLVKAGGIALGEPDGLGAIVPFTVERSGLSDVSLASVELPVQPLASPAPVRTSKRSYAEVADSDDELGSDELYGWDEEDALATEGLIDEAALVVDLTKDSPHKKRASDND</sequence>
<dbReference type="SMART" id="SM00382">
    <property type="entry name" value="AAA"/>
    <property type="match status" value="1"/>
</dbReference>
<keyword evidence="3" id="KW-0227">DNA damage</keyword>
<dbReference type="GO" id="GO:0140664">
    <property type="term" value="F:ATP-dependent DNA damage sensor activity"/>
    <property type="evidence" value="ECO:0007669"/>
    <property type="project" value="InterPro"/>
</dbReference>
<gene>
    <name evidence="9" type="ORF">K452DRAFT_324951</name>
</gene>
<dbReference type="CDD" id="cd01393">
    <property type="entry name" value="RecA-like"/>
    <property type="match status" value="1"/>
</dbReference>
<keyword evidence="4" id="KW-0067">ATP-binding</keyword>
<dbReference type="AlphaFoldDB" id="A0A6A6BR12"/>
<keyword evidence="2" id="KW-0547">Nucleotide-binding</keyword>
<evidence type="ECO:0000256" key="5">
    <source>
        <dbReference type="ARBA" id="ARBA00023204"/>
    </source>
</evidence>
<dbReference type="GO" id="GO:0005657">
    <property type="term" value="C:replication fork"/>
    <property type="evidence" value="ECO:0007669"/>
    <property type="project" value="TreeGrafter"/>
</dbReference>
<dbReference type="GO" id="GO:0005524">
    <property type="term" value="F:ATP binding"/>
    <property type="evidence" value="ECO:0007669"/>
    <property type="project" value="UniProtKB-KW"/>
</dbReference>